<dbReference type="InterPro" id="IPR038441">
    <property type="entry name" value="THAP_Znf_sf"/>
</dbReference>
<dbReference type="InterPro" id="IPR026516">
    <property type="entry name" value="THAP1/10"/>
</dbReference>
<evidence type="ECO:0000313" key="8">
    <source>
        <dbReference type="Proteomes" id="UP001353858"/>
    </source>
</evidence>
<dbReference type="AlphaFoldDB" id="A0AAN7SJE9"/>
<evidence type="ECO:0000256" key="5">
    <source>
        <dbReference type="PROSITE-ProRule" id="PRU00309"/>
    </source>
</evidence>
<evidence type="ECO:0000256" key="3">
    <source>
        <dbReference type="ARBA" id="ARBA00022833"/>
    </source>
</evidence>
<dbReference type="Proteomes" id="UP001353858">
    <property type="component" value="Unassembled WGS sequence"/>
</dbReference>
<accession>A0AAN7SJE9</accession>
<dbReference type="PANTHER" id="PTHR46600:SF11">
    <property type="entry name" value="THAP DOMAIN-CONTAINING PROTEIN 10"/>
    <property type="match status" value="1"/>
</dbReference>
<organism evidence="7 8">
    <name type="scientific">Aquatica leii</name>
    <dbReference type="NCBI Taxonomy" id="1421715"/>
    <lineage>
        <taxon>Eukaryota</taxon>
        <taxon>Metazoa</taxon>
        <taxon>Ecdysozoa</taxon>
        <taxon>Arthropoda</taxon>
        <taxon>Hexapoda</taxon>
        <taxon>Insecta</taxon>
        <taxon>Pterygota</taxon>
        <taxon>Neoptera</taxon>
        <taxon>Endopterygota</taxon>
        <taxon>Coleoptera</taxon>
        <taxon>Polyphaga</taxon>
        <taxon>Elateriformia</taxon>
        <taxon>Elateroidea</taxon>
        <taxon>Lampyridae</taxon>
        <taxon>Luciolinae</taxon>
        <taxon>Aquatica</taxon>
    </lineage>
</organism>
<proteinExistence type="predicted"/>
<feature type="domain" description="THAP-type" evidence="6">
    <location>
        <begin position="1"/>
        <end position="92"/>
    </location>
</feature>
<dbReference type="GO" id="GO:0008270">
    <property type="term" value="F:zinc ion binding"/>
    <property type="evidence" value="ECO:0007669"/>
    <property type="project" value="UniProtKB-KW"/>
</dbReference>
<gene>
    <name evidence="7" type="ORF">RN001_001033</name>
</gene>
<evidence type="ECO:0000259" key="6">
    <source>
        <dbReference type="PROSITE" id="PS50950"/>
    </source>
</evidence>
<reference evidence="8" key="1">
    <citation type="submission" date="2023-01" db="EMBL/GenBank/DDBJ databases">
        <title>Key to firefly adult light organ development and bioluminescence: homeobox transcription factors regulate luciferase expression and transportation to peroxisome.</title>
        <authorList>
            <person name="Fu X."/>
        </authorList>
    </citation>
    <scope>NUCLEOTIDE SEQUENCE [LARGE SCALE GENOMIC DNA]</scope>
</reference>
<dbReference type="SMART" id="SM00692">
    <property type="entry name" value="DM3"/>
    <property type="match status" value="1"/>
</dbReference>
<keyword evidence="4 5" id="KW-0238">DNA-binding</keyword>
<keyword evidence="1" id="KW-0479">Metal-binding</keyword>
<evidence type="ECO:0000256" key="1">
    <source>
        <dbReference type="ARBA" id="ARBA00022723"/>
    </source>
</evidence>
<dbReference type="PROSITE" id="PS50950">
    <property type="entry name" value="ZF_THAP"/>
    <property type="match status" value="1"/>
</dbReference>
<evidence type="ECO:0000256" key="4">
    <source>
        <dbReference type="ARBA" id="ARBA00023125"/>
    </source>
</evidence>
<comment type="caution">
    <text evidence="7">The sequence shown here is derived from an EMBL/GenBank/DDBJ whole genome shotgun (WGS) entry which is preliminary data.</text>
</comment>
<evidence type="ECO:0000256" key="2">
    <source>
        <dbReference type="ARBA" id="ARBA00022771"/>
    </source>
</evidence>
<dbReference type="Pfam" id="PF05485">
    <property type="entry name" value="THAP"/>
    <property type="match status" value="1"/>
</dbReference>
<dbReference type="GO" id="GO:0043565">
    <property type="term" value="F:sequence-specific DNA binding"/>
    <property type="evidence" value="ECO:0007669"/>
    <property type="project" value="InterPro"/>
</dbReference>
<sequence>MRCAIYSCKNDNQSKGFKKNVMFFRFPRDKNTCQKWIVACSRADKFNERYAHVCSVHFQPSDYKRDLKAELLNYQRYKNKRLLKSEAVPTLSLPLKLGAVEPSTSGYHLTNNEKRKVRIARRDNRRLIKTILDKKSENESQNCVQRRRKVLIEGFKNHDAVQKRVKLRTRTSRNKFYSTYFKQLSSSIRTEIL</sequence>
<dbReference type="Gene3D" id="6.20.210.20">
    <property type="entry name" value="THAP domain"/>
    <property type="match status" value="1"/>
</dbReference>
<dbReference type="EMBL" id="JARPUR010000001">
    <property type="protein sequence ID" value="KAK4884762.1"/>
    <property type="molecule type" value="Genomic_DNA"/>
</dbReference>
<name>A0AAN7SJE9_9COLE</name>
<dbReference type="InterPro" id="IPR006612">
    <property type="entry name" value="THAP_Znf"/>
</dbReference>
<dbReference type="SUPFAM" id="SSF57716">
    <property type="entry name" value="Glucocorticoid receptor-like (DNA-binding domain)"/>
    <property type="match status" value="1"/>
</dbReference>
<keyword evidence="3" id="KW-0862">Zinc</keyword>
<protein>
    <recommendedName>
        <fullName evidence="6">THAP-type domain-containing protein</fullName>
    </recommendedName>
</protein>
<keyword evidence="2 5" id="KW-0863">Zinc-finger</keyword>
<evidence type="ECO:0000313" key="7">
    <source>
        <dbReference type="EMBL" id="KAK4884762.1"/>
    </source>
</evidence>
<dbReference type="SMART" id="SM00980">
    <property type="entry name" value="THAP"/>
    <property type="match status" value="1"/>
</dbReference>
<keyword evidence="8" id="KW-1185">Reference proteome</keyword>
<dbReference type="PANTHER" id="PTHR46600">
    <property type="entry name" value="THAP DOMAIN-CONTAINING"/>
    <property type="match status" value="1"/>
</dbReference>